<dbReference type="SUPFAM" id="SSF55856">
    <property type="entry name" value="Cytochrome b5-like heme/steroid binding domain"/>
    <property type="match status" value="1"/>
</dbReference>
<organism evidence="4">
    <name type="scientific">Perkinsus marinus</name>
    <dbReference type="NCBI Taxonomy" id="31276"/>
    <lineage>
        <taxon>Eukaryota</taxon>
        <taxon>Sar</taxon>
        <taxon>Alveolata</taxon>
        <taxon>Perkinsozoa</taxon>
        <taxon>Perkinsea</taxon>
        <taxon>Perkinsida</taxon>
        <taxon>Perkinsidae</taxon>
        <taxon>Perkinsus</taxon>
    </lineage>
</organism>
<dbReference type="GO" id="GO:0016717">
    <property type="term" value="F:oxidoreductase activity, acting on paired donors, with oxidation of a pair of donors resulting in the reduction of molecular oxygen to two molecules of water"/>
    <property type="evidence" value="ECO:0007669"/>
    <property type="project" value="UniProtKB-ARBA"/>
</dbReference>
<feature type="transmembrane region" description="Helical" evidence="2">
    <location>
        <begin position="264"/>
        <end position="284"/>
    </location>
</feature>
<accession>A2T1W4</accession>
<dbReference type="InterPro" id="IPR012171">
    <property type="entry name" value="Fatty_acid_desaturase"/>
</dbReference>
<dbReference type="PROSITE" id="PS50255">
    <property type="entry name" value="CYTOCHROME_B5_2"/>
    <property type="match status" value="1"/>
</dbReference>
<dbReference type="Pfam" id="PF00173">
    <property type="entry name" value="Cyt-b5"/>
    <property type="match status" value="1"/>
</dbReference>
<keyword evidence="2" id="KW-0812">Transmembrane</keyword>
<feature type="transmembrane region" description="Helical" evidence="2">
    <location>
        <begin position="305"/>
        <end position="321"/>
    </location>
</feature>
<feature type="transmembrane region" description="Helical" evidence="2">
    <location>
        <begin position="327"/>
        <end position="345"/>
    </location>
</feature>
<proteinExistence type="evidence at transcript level"/>
<reference evidence="4" key="1">
    <citation type="journal article" date="2007" name="J. Biol. Chem.">
        <title>Co-transcribed genes for long chain polyunsaturated fatty acid biosynthesis in the protozoon Perkinsus marinus include a plant-like FAE1 3-ketoacyl coenzyme A synthase.</title>
        <authorList>
            <person name="Venegas-Caleron M."/>
            <person name="Beaudoin F."/>
            <person name="Sayanova O."/>
            <person name="Napier J.A."/>
        </authorList>
    </citation>
    <scope>NUCLEOTIDE SEQUENCE</scope>
    <source>
        <strain evidence="4">C20</strain>
    </source>
</reference>
<evidence type="ECO:0000256" key="1">
    <source>
        <dbReference type="SAM" id="MobiDB-lite"/>
    </source>
</evidence>
<dbReference type="GO" id="GO:0006636">
    <property type="term" value="P:unsaturated fatty acid biosynthetic process"/>
    <property type="evidence" value="ECO:0007669"/>
    <property type="project" value="UniProtKB-ARBA"/>
</dbReference>
<evidence type="ECO:0000313" key="4">
    <source>
        <dbReference type="EMBL" id="ABF58684.1"/>
    </source>
</evidence>
<dbReference type="GO" id="GO:0016020">
    <property type="term" value="C:membrane"/>
    <property type="evidence" value="ECO:0007669"/>
    <property type="project" value="TreeGrafter"/>
</dbReference>
<dbReference type="PANTHER" id="PTHR19353">
    <property type="entry name" value="FATTY ACID DESATURASE 2"/>
    <property type="match status" value="1"/>
</dbReference>
<dbReference type="PANTHER" id="PTHR19353:SF19">
    <property type="entry name" value="DELTA(5) FATTY ACID DESATURASE C-RELATED"/>
    <property type="match status" value="1"/>
</dbReference>
<sequence length="457" mass="51957">MTTSTTTVQLQEDLSSGDQNAHPSPSRATPSVGDTKEDARVVIKLFGTWVDVTAWLNDHPGGSKVLRAFNKKDATDAVMAMHTDEAIKRIIRFSNVVSSAPINASIGDVQVIEKSLSREQLMYYKLRTLARNQGWFQSNLLYEGVKAMIAFGLLIIGFATLYFDYGIWSTALIGFAWFQLGWLGHDWSHHTALPKSTTNCANYNDYLGWLTGLARGNTLLWWKLRHNTHHVLTNQYENDPDILTQPPLHFFEDFDVGNVNRYQAVYYLPMLTLLHLFWLYESVLVCLRQSKSINRYNRMHARRDTVALVLHILIVGIISYTSGKYLLILLAYMLSGFLTAVVVFASHYNEPRVASGESLSLVRQTLLTTINIGSFSDTHWEKKLWFYLTGGLNMQIEHHLFPTMPRHNLPKTTFLVKSLAQELGLPYKETNIVSLTKAAVTTLHHNALRNIERLLAR</sequence>
<keyword evidence="2" id="KW-0472">Membrane</keyword>
<name>A2T1W4_9ALVE</name>
<feature type="transmembrane region" description="Helical" evidence="2">
    <location>
        <begin position="149"/>
        <end position="178"/>
    </location>
</feature>
<feature type="domain" description="Cytochrome b5 heme-binding" evidence="3">
    <location>
        <begin position="11"/>
        <end position="110"/>
    </location>
</feature>
<dbReference type="Gene3D" id="3.10.120.10">
    <property type="entry name" value="Cytochrome b5-like heme/steroid binding domain"/>
    <property type="match status" value="1"/>
</dbReference>
<evidence type="ECO:0000256" key="2">
    <source>
        <dbReference type="SAM" id="Phobius"/>
    </source>
</evidence>
<protein>
    <submittedName>
        <fullName evidence="4">Delta8-desaturase</fullName>
    </submittedName>
</protein>
<dbReference type="InterPro" id="IPR005804">
    <property type="entry name" value="FA_desaturase_dom"/>
</dbReference>
<dbReference type="PIRSF" id="PIRSF015921">
    <property type="entry name" value="FA_sphinglp_des"/>
    <property type="match status" value="1"/>
</dbReference>
<dbReference type="CDD" id="cd03506">
    <property type="entry name" value="Delta6-FADS-like"/>
    <property type="match status" value="1"/>
</dbReference>
<dbReference type="Pfam" id="PF00487">
    <property type="entry name" value="FA_desaturase"/>
    <property type="match status" value="1"/>
</dbReference>
<dbReference type="AlphaFoldDB" id="A2T1W4"/>
<keyword evidence="2" id="KW-1133">Transmembrane helix</keyword>
<dbReference type="InterPro" id="IPR036400">
    <property type="entry name" value="Cyt_B5-like_heme/steroid_sf"/>
</dbReference>
<dbReference type="GO" id="GO:0042759">
    <property type="term" value="P:long-chain fatty acid biosynthetic process"/>
    <property type="evidence" value="ECO:0007669"/>
    <property type="project" value="UniProtKB-ARBA"/>
</dbReference>
<feature type="region of interest" description="Disordered" evidence="1">
    <location>
        <begin position="1"/>
        <end position="35"/>
    </location>
</feature>
<feature type="compositionally biased region" description="Polar residues" evidence="1">
    <location>
        <begin position="1"/>
        <end position="29"/>
    </location>
</feature>
<dbReference type="EMBL" id="DQ508730">
    <property type="protein sequence ID" value="ABF58684.1"/>
    <property type="molecule type" value="mRNA"/>
</dbReference>
<dbReference type="InterPro" id="IPR001199">
    <property type="entry name" value="Cyt_B5-like_heme/steroid-bd"/>
</dbReference>
<evidence type="ECO:0000259" key="3">
    <source>
        <dbReference type="PROSITE" id="PS50255"/>
    </source>
</evidence>